<accession>A0A8J3QHP7</accession>
<keyword evidence="9" id="KW-1185">Reference proteome</keyword>
<dbReference type="GO" id="GO:0043531">
    <property type="term" value="F:ADP binding"/>
    <property type="evidence" value="ECO:0007669"/>
    <property type="project" value="InterPro"/>
</dbReference>
<comment type="caution">
    <text evidence="8">The sequence shown here is derived from an EMBL/GenBank/DDBJ whole genome shotgun (WGS) entry which is preliminary data.</text>
</comment>
<dbReference type="InterPro" id="IPR058852">
    <property type="entry name" value="HTH_77"/>
</dbReference>
<dbReference type="InterPro" id="IPR016032">
    <property type="entry name" value="Sig_transdc_resp-reg_C-effctor"/>
</dbReference>
<dbReference type="Pfam" id="PF13424">
    <property type="entry name" value="TPR_12"/>
    <property type="match status" value="1"/>
</dbReference>
<dbReference type="Pfam" id="PF25872">
    <property type="entry name" value="HTH_77"/>
    <property type="match status" value="1"/>
</dbReference>
<dbReference type="PANTHER" id="PTHR35807">
    <property type="entry name" value="TRANSCRIPTIONAL REGULATOR REDD-RELATED"/>
    <property type="match status" value="1"/>
</dbReference>
<evidence type="ECO:0000313" key="9">
    <source>
        <dbReference type="Proteomes" id="UP000612899"/>
    </source>
</evidence>
<dbReference type="AlphaFoldDB" id="A0A8J3QHP7"/>
<dbReference type="InterPro" id="IPR036388">
    <property type="entry name" value="WH-like_DNA-bd_sf"/>
</dbReference>
<dbReference type="PRINTS" id="PR00364">
    <property type="entry name" value="DISEASERSIST"/>
</dbReference>
<dbReference type="SUPFAM" id="SSF48452">
    <property type="entry name" value="TPR-like"/>
    <property type="match status" value="2"/>
</dbReference>
<evidence type="ECO:0000256" key="4">
    <source>
        <dbReference type="ARBA" id="ARBA00023163"/>
    </source>
</evidence>
<dbReference type="Pfam" id="PF00931">
    <property type="entry name" value="NB-ARC"/>
    <property type="match status" value="1"/>
</dbReference>
<dbReference type="PROSITE" id="PS50005">
    <property type="entry name" value="TPR"/>
    <property type="match status" value="1"/>
</dbReference>
<dbReference type="InterPro" id="IPR005158">
    <property type="entry name" value="BTAD"/>
</dbReference>
<dbReference type="SUPFAM" id="SSF46894">
    <property type="entry name" value="C-terminal effector domain of the bipartite response regulators"/>
    <property type="match status" value="1"/>
</dbReference>
<evidence type="ECO:0000313" key="8">
    <source>
        <dbReference type="EMBL" id="GIH09817.1"/>
    </source>
</evidence>
<dbReference type="InterPro" id="IPR011990">
    <property type="entry name" value="TPR-like_helical_dom_sf"/>
</dbReference>
<dbReference type="Pfam" id="PF03704">
    <property type="entry name" value="BTAD"/>
    <property type="match status" value="1"/>
</dbReference>
<dbReference type="Gene3D" id="1.10.10.10">
    <property type="entry name" value="Winged helix-like DNA-binding domain superfamily/Winged helix DNA-binding domain"/>
    <property type="match status" value="2"/>
</dbReference>
<organism evidence="8 9">
    <name type="scientific">Rhizocola hellebori</name>
    <dbReference type="NCBI Taxonomy" id="1392758"/>
    <lineage>
        <taxon>Bacteria</taxon>
        <taxon>Bacillati</taxon>
        <taxon>Actinomycetota</taxon>
        <taxon>Actinomycetes</taxon>
        <taxon>Micromonosporales</taxon>
        <taxon>Micromonosporaceae</taxon>
        <taxon>Rhizocola</taxon>
    </lineage>
</organism>
<evidence type="ECO:0000259" key="6">
    <source>
        <dbReference type="SMART" id="SM00862"/>
    </source>
</evidence>
<name>A0A8J3QHP7_9ACTN</name>
<dbReference type="SMART" id="SM00862">
    <property type="entry name" value="Trans_reg_C"/>
    <property type="match status" value="1"/>
</dbReference>
<protein>
    <submittedName>
        <fullName evidence="8">SARP family transcriptional regulator</fullName>
    </submittedName>
</protein>
<dbReference type="SMART" id="SM01043">
    <property type="entry name" value="BTAD"/>
    <property type="match status" value="1"/>
</dbReference>
<keyword evidence="5" id="KW-0802">TPR repeat</keyword>
<dbReference type="GO" id="GO:0003677">
    <property type="term" value="F:DNA binding"/>
    <property type="evidence" value="ECO:0007669"/>
    <property type="project" value="UniProtKB-KW"/>
</dbReference>
<dbReference type="SMART" id="SM00028">
    <property type="entry name" value="TPR"/>
    <property type="match status" value="7"/>
</dbReference>
<comment type="similarity">
    <text evidence="1">Belongs to the AfsR/DnrI/RedD regulatory family.</text>
</comment>
<keyword evidence="3" id="KW-0238">DNA-binding</keyword>
<evidence type="ECO:0000256" key="2">
    <source>
        <dbReference type="ARBA" id="ARBA00023015"/>
    </source>
</evidence>
<dbReference type="PANTHER" id="PTHR35807:SF1">
    <property type="entry name" value="TRANSCRIPTIONAL REGULATOR REDD"/>
    <property type="match status" value="1"/>
</dbReference>
<dbReference type="GO" id="GO:0000160">
    <property type="term" value="P:phosphorelay signal transduction system"/>
    <property type="evidence" value="ECO:0007669"/>
    <property type="project" value="InterPro"/>
</dbReference>
<dbReference type="Gene3D" id="1.25.40.10">
    <property type="entry name" value="Tetratricopeptide repeat domain"/>
    <property type="match status" value="2"/>
</dbReference>
<evidence type="ECO:0000256" key="5">
    <source>
        <dbReference type="PROSITE-ProRule" id="PRU00339"/>
    </source>
</evidence>
<dbReference type="Gene3D" id="3.40.50.300">
    <property type="entry name" value="P-loop containing nucleotide triphosphate hydrolases"/>
    <property type="match status" value="1"/>
</dbReference>
<dbReference type="Proteomes" id="UP000612899">
    <property type="component" value="Unassembled WGS sequence"/>
</dbReference>
<dbReference type="CDD" id="cd15831">
    <property type="entry name" value="BTAD"/>
    <property type="match status" value="1"/>
</dbReference>
<feature type="repeat" description="TPR" evidence="5">
    <location>
        <begin position="894"/>
        <end position="927"/>
    </location>
</feature>
<dbReference type="Pfam" id="PF00486">
    <property type="entry name" value="Trans_reg_C"/>
    <property type="match status" value="1"/>
</dbReference>
<evidence type="ECO:0000259" key="7">
    <source>
        <dbReference type="SMART" id="SM01043"/>
    </source>
</evidence>
<dbReference type="SUPFAM" id="SSF52540">
    <property type="entry name" value="P-loop containing nucleoside triphosphate hydrolases"/>
    <property type="match status" value="1"/>
</dbReference>
<dbReference type="InterPro" id="IPR019734">
    <property type="entry name" value="TPR_rpt"/>
</dbReference>
<dbReference type="InterPro" id="IPR002182">
    <property type="entry name" value="NB-ARC"/>
</dbReference>
<dbReference type="EMBL" id="BONY01000077">
    <property type="protein sequence ID" value="GIH09817.1"/>
    <property type="molecule type" value="Genomic_DNA"/>
</dbReference>
<dbReference type="InterPro" id="IPR051677">
    <property type="entry name" value="AfsR-DnrI-RedD_regulator"/>
</dbReference>
<dbReference type="InterPro" id="IPR027417">
    <property type="entry name" value="P-loop_NTPase"/>
</dbReference>
<dbReference type="GO" id="GO:0006355">
    <property type="term" value="P:regulation of DNA-templated transcription"/>
    <property type="evidence" value="ECO:0007669"/>
    <property type="project" value="InterPro"/>
</dbReference>
<dbReference type="InterPro" id="IPR001867">
    <property type="entry name" value="OmpR/PhoB-type_DNA-bd"/>
</dbReference>
<sequence length="1028" mass="112803">MILARIHGWRTMSHLDTMSLRPMRGVDDHSDQLAMCAAWFGVSLRGGSVHVHIFRVLGPLHVVDARITASRQQIVLAVLLLEANHVVPVGRLVDAVWEDAPPATAKSQIQICISTIRRALSHAGLGDRIDTSPAGYQIRVADGELDLRTFNDLVSEGRTAVREHRLEAAASAFRRALALHPGSPLVGLDSRVVRAAAARLAERRLTAAEEYLEVELRLGRHRELIDELMALVTEHPLRERLWHQLMTALYRSGRQAEALAAYQSARQASVDDLGLEPSEPLRSLERAILTGNAEPALMAELEPDPPDSEESLIPVPRMTPAAVPDFTGHRDLVDELCGFLRGRTKRPDSDSVPVAAITGRGGIGKTTLAVHLAHQLAVDFPDGQLFVHMGGHANGDKLAHILDRFLRALGISGSAVPDGLEARAATFRSRVAGARVLVVLDDAVDEREVRTLLPGSPSCGVIVTSRQRLAGIPGCRLVEVGVLDQRNAVELLARMVGEERVGTEPSEALQLVQLCGRLPLAMRIAAARLIARPHWKISQLTSRLADESRRLDELAHGGLDVRTSITFSYEALDDGAQRLLRRLGLLDAQDFQSWAAAPLLDADMTTATDTLDTLVDARLVDVVGGSGAATRYRLHDLVRVYARERLNADESAGERHGGMTRFLGAWLFLMECVHRTLYGGDYTVIHGAAPRWELPEYLVQELLQDPLMWFENERAAAVAAVGLASRAGVPDYCWDLAITMVALFESRSYLDDWRSTHELALLTAQQAGDSRGEAVMLYSLGALNIVEQRFSEASSRLMLALTMFEQIGEPLGRSLALRHLAFLDRVHGDLDTAWCRYEDALSVLQPLGDPAAEAHILTGMASIKLEQGDRDRAAEMLEQALHTATAANSARVHAMVLHRLGELHLEDGDLAQAEEELTKALKLVREGRDRPGEAHVLHGLGMLRLRQGLHQHAAGTLNHGYTVARRNGDRLATARFCLALARLHRAQRQYPSAMEWAAQAITLFDELQASSGRLVAHELLEQIRQEAT</sequence>
<evidence type="ECO:0000256" key="3">
    <source>
        <dbReference type="ARBA" id="ARBA00023125"/>
    </source>
</evidence>
<proteinExistence type="inferred from homology"/>
<evidence type="ECO:0000256" key="1">
    <source>
        <dbReference type="ARBA" id="ARBA00005820"/>
    </source>
</evidence>
<feature type="domain" description="Bacterial transcriptional activator" evidence="7">
    <location>
        <begin position="145"/>
        <end position="289"/>
    </location>
</feature>
<keyword evidence="2" id="KW-0805">Transcription regulation</keyword>
<gene>
    <name evidence="8" type="ORF">Rhe02_78840</name>
</gene>
<keyword evidence="4" id="KW-0804">Transcription</keyword>
<feature type="domain" description="OmpR/PhoB-type" evidence="6">
    <location>
        <begin position="64"/>
        <end position="138"/>
    </location>
</feature>
<reference evidence="8" key="1">
    <citation type="submission" date="2021-01" db="EMBL/GenBank/DDBJ databases">
        <title>Whole genome shotgun sequence of Rhizocola hellebori NBRC 109834.</title>
        <authorList>
            <person name="Komaki H."/>
            <person name="Tamura T."/>
        </authorList>
    </citation>
    <scope>NUCLEOTIDE SEQUENCE</scope>
    <source>
        <strain evidence="8">NBRC 109834</strain>
    </source>
</reference>